<name>A0A4V2UI48_PAULE</name>
<protein>
    <submittedName>
        <fullName evidence="2">Uncharacterized protein DUF4178</fullName>
    </submittedName>
</protein>
<dbReference type="OrthoDB" id="228033at2"/>
<evidence type="ECO:0000313" key="3">
    <source>
        <dbReference type="Proteomes" id="UP000295382"/>
    </source>
</evidence>
<accession>A0A4V2UI48</accession>
<reference evidence="2 3" key="1">
    <citation type="submission" date="2019-03" db="EMBL/GenBank/DDBJ databases">
        <title>Genomic Encyclopedia of Type Strains, Phase IV (KMG-IV): sequencing the most valuable type-strain genomes for metagenomic binning, comparative biology and taxonomic classification.</title>
        <authorList>
            <person name="Goeker M."/>
        </authorList>
    </citation>
    <scope>NUCLEOTIDE SEQUENCE [LARGE SCALE GENOMIC DNA]</scope>
    <source>
        <strain evidence="2 3">DSM 7445</strain>
    </source>
</reference>
<organism evidence="2 3">
    <name type="scientific">Paucimonas lemoignei</name>
    <name type="common">Pseudomonas lemoignei</name>
    <dbReference type="NCBI Taxonomy" id="29443"/>
    <lineage>
        <taxon>Bacteria</taxon>
        <taxon>Pseudomonadati</taxon>
        <taxon>Pseudomonadota</taxon>
        <taxon>Betaproteobacteria</taxon>
        <taxon>Burkholderiales</taxon>
        <taxon>Burkholderiaceae</taxon>
        <taxon>Paucimonas</taxon>
    </lineage>
</organism>
<feature type="domain" description="DUF4178" evidence="1">
    <location>
        <begin position="276"/>
        <end position="406"/>
    </location>
</feature>
<evidence type="ECO:0000313" key="2">
    <source>
        <dbReference type="EMBL" id="TCS32737.1"/>
    </source>
</evidence>
<dbReference type="Proteomes" id="UP000295382">
    <property type="component" value="Unassembled WGS sequence"/>
</dbReference>
<evidence type="ECO:0000259" key="1">
    <source>
        <dbReference type="Pfam" id="PF13785"/>
    </source>
</evidence>
<feature type="domain" description="DUF4178" evidence="1">
    <location>
        <begin position="56"/>
        <end position="193"/>
    </location>
</feature>
<keyword evidence="3" id="KW-1185">Reference proteome</keyword>
<dbReference type="EMBL" id="SLZQ01000020">
    <property type="protein sequence ID" value="TCS32737.1"/>
    <property type="molecule type" value="Genomic_DNA"/>
</dbReference>
<dbReference type="Pfam" id="PF13785">
    <property type="entry name" value="DUF4178"/>
    <property type="match status" value="2"/>
</dbReference>
<dbReference type="AlphaFoldDB" id="A0A4V2UI48"/>
<sequence>MQKVSCPSCGAPVEFKSHASVMAVCAYCKSTLFKDADSVRDMGKMSAVLEDYSPLQIGTSGSFGGQKFTVVGRIQLRYDAGLWNEWYVLLADGRGMWLSESGGQYTLTQEKTPAAELPRFDKIRIGATYGLLGMLCTAADVRVAQCTGGEGELPFQLGAGWQAKVADLRSGRHFVTLDYSESDTPKVYAGQAVTLDQLKCQLLRDDEAVKESAGAYRKRIQALSCPSCGSSLNWVPGVTKQIVCPACRSQVDTTTDVATVMEAGERMARLKTTLELGAKATISGNAYQVIGAMRRRDDEGEEWTEYQLYSPRAGFLWLIETADGWQRARVQDDWPVWNRDGAIKLGSATFRKLYEYQATVVSAIGAFNWRVQQGDTAHVVEFESGKNRLAAETTQDELTWSYSTPVGADQMRAWFGLNISDKALAPKTDIVKIAEYFLYGIFGFNFIPLTSAFDETWHYSAFAAAAIWLPAKIMSLMQDE</sequence>
<proteinExistence type="predicted"/>
<comment type="caution">
    <text evidence="2">The sequence shown here is derived from an EMBL/GenBank/DDBJ whole genome shotgun (WGS) entry which is preliminary data.</text>
</comment>
<dbReference type="RefSeq" id="WP_132260375.1">
    <property type="nucleotide sequence ID" value="NZ_SLZQ01000020.1"/>
</dbReference>
<dbReference type="InterPro" id="IPR025235">
    <property type="entry name" value="DUF4178"/>
</dbReference>
<gene>
    <name evidence="2" type="ORF">EDC30_1209</name>
</gene>